<sequence length="150" mass="16090">MKCDALAADNGCSRDAGPGCGNPVSPAGYLILNSFGHINSLLFQMYSAILEAYDNAYPEIHNMSQVFNPPPSGDDALSLIEEILQPVFAMAMGPEFEKVLGSLKINPIPEKEKPSDDKIKTATQEAIGNITGQLVGDGWDYIQDNVGNSE</sequence>
<accession>A0A2K0U7K7</accession>
<dbReference type="Proteomes" id="UP000236290">
    <property type="component" value="Unassembled WGS sequence"/>
</dbReference>
<proteinExistence type="predicted"/>
<evidence type="ECO:0000313" key="1">
    <source>
        <dbReference type="EMBL" id="PNP53751.1"/>
    </source>
</evidence>
<reference evidence="1 2" key="1">
    <citation type="submission" date="2017-02" db="EMBL/GenBank/DDBJ databases">
        <title>Genomes of Trichoderma spp. with biocontrol activity.</title>
        <authorList>
            <person name="Gardiner D."/>
            <person name="Kazan K."/>
            <person name="Vos C."/>
            <person name="Harvey P."/>
        </authorList>
    </citation>
    <scope>NUCLEOTIDE SEQUENCE [LARGE SCALE GENOMIC DNA]</scope>
    <source>
        <strain evidence="1 2">Tr1</strain>
    </source>
</reference>
<organism evidence="1 2">
    <name type="scientific">Trichoderma harzianum</name>
    <name type="common">Hypocrea lixii</name>
    <dbReference type="NCBI Taxonomy" id="5544"/>
    <lineage>
        <taxon>Eukaryota</taxon>
        <taxon>Fungi</taxon>
        <taxon>Dikarya</taxon>
        <taxon>Ascomycota</taxon>
        <taxon>Pezizomycotina</taxon>
        <taxon>Sordariomycetes</taxon>
        <taxon>Hypocreomycetidae</taxon>
        <taxon>Hypocreales</taxon>
        <taxon>Hypocreaceae</taxon>
        <taxon>Trichoderma</taxon>
    </lineage>
</organism>
<evidence type="ECO:0000313" key="2">
    <source>
        <dbReference type="Proteomes" id="UP000236290"/>
    </source>
</evidence>
<protein>
    <submittedName>
        <fullName evidence="1">Uncharacterized protein</fullName>
    </submittedName>
</protein>
<dbReference type="EMBL" id="MTYI01000074">
    <property type="protein sequence ID" value="PNP53751.1"/>
    <property type="molecule type" value="Genomic_DNA"/>
</dbReference>
<dbReference type="AlphaFoldDB" id="A0A2K0U7K7"/>
<gene>
    <name evidence="1" type="ORF">THARTR1_05875</name>
</gene>
<comment type="caution">
    <text evidence="1">The sequence shown here is derived from an EMBL/GenBank/DDBJ whole genome shotgun (WGS) entry which is preliminary data.</text>
</comment>
<name>A0A2K0U7K7_TRIHA</name>